<feature type="compositionally biased region" description="Acidic residues" evidence="1">
    <location>
        <begin position="1"/>
        <end position="16"/>
    </location>
</feature>
<proteinExistence type="predicted"/>
<protein>
    <submittedName>
        <fullName evidence="2">Uncharacterized protein</fullName>
    </submittedName>
</protein>
<reference evidence="2" key="1">
    <citation type="submission" date="2016-02" db="EMBL/GenBank/DDBJ databases">
        <title>WGS assembly of Manihot esculenta.</title>
        <authorList>
            <person name="Bredeson J.V."/>
            <person name="Prochnik S.E."/>
            <person name="Lyons J.B."/>
            <person name="Schmutz J."/>
            <person name="Grimwood J."/>
            <person name="Vrebalov J."/>
            <person name="Bart R.S."/>
            <person name="Amuge T."/>
            <person name="Ferguson M.E."/>
            <person name="Green R."/>
            <person name="Putnam N."/>
            <person name="Stites J."/>
            <person name="Rounsley S."/>
            <person name="Rokhsar D.S."/>
        </authorList>
    </citation>
    <scope>NUCLEOTIDE SEQUENCE [LARGE SCALE GENOMIC DNA]</scope>
    <source>
        <tissue evidence="2">Leaf</tissue>
    </source>
</reference>
<organism evidence="2">
    <name type="scientific">Manihot esculenta</name>
    <name type="common">Cassava</name>
    <name type="synonym">Jatropha manihot</name>
    <dbReference type="NCBI Taxonomy" id="3983"/>
    <lineage>
        <taxon>Eukaryota</taxon>
        <taxon>Viridiplantae</taxon>
        <taxon>Streptophyta</taxon>
        <taxon>Embryophyta</taxon>
        <taxon>Tracheophyta</taxon>
        <taxon>Spermatophyta</taxon>
        <taxon>Magnoliopsida</taxon>
        <taxon>eudicotyledons</taxon>
        <taxon>Gunneridae</taxon>
        <taxon>Pentapetalae</taxon>
        <taxon>rosids</taxon>
        <taxon>fabids</taxon>
        <taxon>Malpighiales</taxon>
        <taxon>Euphorbiaceae</taxon>
        <taxon>Crotonoideae</taxon>
        <taxon>Manihoteae</taxon>
        <taxon>Manihot</taxon>
    </lineage>
</organism>
<evidence type="ECO:0000313" key="2">
    <source>
        <dbReference type="EMBL" id="OAY53201.1"/>
    </source>
</evidence>
<gene>
    <name evidence="2" type="ORF">MANES_04G143800</name>
</gene>
<evidence type="ECO:0000256" key="1">
    <source>
        <dbReference type="SAM" id="MobiDB-lite"/>
    </source>
</evidence>
<dbReference type="EMBL" id="CM004390">
    <property type="protein sequence ID" value="OAY53201.1"/>
    <property type="molecule type" value="Genomic_DNA"/>
</dbReference>
<feature type="region of interest" description="Disordered" evidence="1">
    <location>
        <begin position="1"/>
        <end position="34"/>
    </location>
</feature>
<name>A0A2C9W3Z4_MANES</name>
<accession>A0A2C9W3Z4</accession>
<dbReference type="AlphaFoldDB" id="A0A2C9W3Z4"/>
<sequence>MATGEDDATLLIDDEASGGARGRKFGVEGTTGSNTQHHYGGNYLVSLSPTIGGIHLLLKRNVVLPAQILRLVEVVVTRLQTHRLHLRFQFLH</sequence>